<keyword evidence="3" id="KW-1185">Reference proteome</keyword>
<dbReference type="RefSeq" id="WP_216418184.1">
    <property type="nucleotide sequence ID" value="NZ_JAHLQK010000005.1"/>
</dbReference>
<protein>
    <submittedName>
        <fullName evidence="2">Chemotaxis protein CheW</fullName>
    </submittedName>
</protein>
<organism evidence="2 3">
    <name type="scientific">Alkaliphilus flagellatus</name>
    <dbReference type="NCBI Taxonomy" id="2841507"/>
    <lineage>
        <taxon>Bacteria</taxon>
        <taxon>Bacillati</taxon>
        <taxon>Bacillota</taxon>
        <taxon>Clostridia</taxon>
        <taxon>Peptostreptococcales</taxon>
        <taxon>Natronincolaceae</taxon>
        <taxon>Alkaliphilus</taxon>
    </lineage>
</organism>
<proteinExistence type="predicted"/>
<sequence length="145" mass="16541">MSSINQYVVFKLNNESYGLLIEYVETIEKLTEITRVPSAPYYISGVINLRGEVIPVVDLRRRFQLENVSNTDENRIIVLSFEEMNVGILVDSCSEVVTLDTNQIDKAYDLISSFEDDYIQGIGKFDERMIIIVDIPKLLINNITG</sequence>
<name>A0ABS6G4L8_9FIRM</name>
<dbReference type="InterPro" id="IPR039315">
    <property type="entry name" value="CheW"/>
</dbReference>
<dbReference type="InterPro" id="IPR002545">
    <property type="entry name" value="CheW-lke_dom"/>
</dbReference>
<dbReference type="PANTHER" id="PTHR22617">
    <property type="entry name" value="CHEMOTAXIS SENSOR HISTIDINE KINASE-RELATED"/>
    <property type="match status" value="1"/>
</dbReference>
<gene>
    <name evidence="2" type="ORF">KQI88_13535</name>
</gene>
<evidence type="ECO:0000313" key="3">
    <source>
        <dbReference type="Proteomes" id="UP000779508"/>
    </source>
</evidence>
<evidence type="ECO:0000313" key="2">
    <source>
        <dbReference type="EMBL" id="MBU5677439.1"/>
    </source>
</evidence>
<evidence type="ECO:0000259" key="1">
    <source>
        <dbReference type="PROSITE" id="PS50851"/>
    </source>
</evidence>
<dbReference type="EMBL" id="JAHLQK010000005">
    <property type="protein sequence ID" value="MBU5677439.1"/>
    <property type="molecule type" value="Genomic_DNA"/>
</dbReference>
<dbReference type="PANTHER" id="PTHR22617:SF23">
    <property type="entry name" value="CHEMOTAXIS PROTEIN CHEW"/>
    <property type="match status" value="1"/>
</dbReference>
<dbReference type="Pfam" id="PF01584">
    <property type="entry name" value="CheW"/>
    <property type="match status" value="1"/>
</dbReference>
<comment type="caution">
    <text evidence="2">The sequence shown here is derived from an EMBL/GenBank/DDBJ whole genome shotgun (WGS) entry which is preliminary data.</text>
</comment>
<feature type="domain" description="CheW-like" evidence="1">
    <location>
        <begin position="4"/>
        <end position="144"/>
    </location>
</feature>
<dbReference type="SMART" id="SM00260">
    <property type="entry name" value="CheW"/>
    <property type="match status" value="1"/>
</dbReference>
<dbReference type="PROSITE" id="PS50851">
    <property type="entry name" value="CHEW"/>
    <property type="match status" value="1"/>
</dbReference>
<accession>A0ABS6G4L8</accession>
<dbReference type="Proteomes" id="UP000779508">
    <property type="component" value="Unassembled WGS sequence"/>
</dbReference>
<reference evidence="2 3" key="1">
    <citation type="submission" date="2021-06" db="EMBL/GenBank/DDBJ databases">
        <authorList>
            <person name="Sun Q."/>
            <person name="Li D."/>
        </authorList>
    </citation>
    <scope>NUCLEOTIDE SEQUENCE [LARGE SCALE GENOMIC DNA]</scope>
    <source>
        <strain evidence="2 3">MSJ-5</strain>
    </source>
</reference>